<sequence length="95" mass="10707">MVKVAAAGISWFNREDYPRILEIMVDAHVLPPTYELWRQKAESQERSAKASGLAVVRAVIKPEEFAFWCAKEGLDIDAKARTAFAADFAARMLKH</sequence>
<keyword evidence="2" id="KW-1185">Reference proteome</keyword>
<evidence type="ECO:0000313" key="2">
    <source>
        <dbReference type="Proteomes" id="UP000007886"/>
    </source>
</evidence>
<dbReference type="AlphaFoldDB" id="A0AAI8QD44"/>
<gene>
    <name evidence="1" type="ORF">S23_38710</name>
</gene>
<organism evidence="1 2">
    <name type="scientific">Bradyrhizobium cosmicum</name>
    <dbReference type="NCBI Taxonomy" id="1404864"/>
    <lineage>
        <taxon>Bacteria</taxon>
        <taxon>Pseudomonadati</taxon>
        <taxon>Pseudomonadota</taxon>
        <taxon>Alphaproteobacteria</taxon>
        <taxon>Hyphomicrobiales</taxon>
        <taxon>Nitrobacteraceae</taxon>
        <taxon>Bradyrhizobium</taxon>
    </lineage>
</organism>
<dbReference type="KEGG" id="brs:S23_38710"/>
<reference evidence="1 2" key="1">
    <citation type="journal article" date="2012" name="Microbes Environ.">
        <title>Complete genome sequence of Bradyrhizobium sp. S23321: insights into symbiosis evolution in soil oligotrophs.</title>
        <authorList>
            <person name="Okubo T."/>
            <person name="Tsukui T."/>
            <person name="Maita H."/>
            <person name="Okamoto S."/>
            <person name="Oshima K."/>
            <person name="Fujisawa T."/>
            <person name="Saito A."/>
            <person name="Futamata H."/>
            <person name="Hattori R."/>
            <person name="Shimomura Y."/>
            <person name="Haruta S."/>
            <person name="Morimoto S."/>
            <person name="Wang Y."/>
            <person name="Sakai Y."/>
            <person name="Hattori M."/>
            <person name="Aizawa S."/>
            <person name="Nagashima K.V.P."/>
            <person name="Masuda S."/>
            <person name="Hattori T."/>
            <person name="Yamashita A."/>
            <person name="Bao Z."/>
            <person name="Hayatsu M."/>
            <person name="Kajiya-Kanegae H."/>
            <person name="Yoshinaga I."/>
            <person name="Sakamoto K."/>
            <person name="Toyota K."/>
            <person name="Nakao M."/>
            <person name="Kohara M."/>
            <person name="Anda M."/>
            <person name="Niwa R."/>
            <person name="Jung-Hwan P."/>
            <person name="Sameshima-Saito R."/>
            <person name="Tokuda S."/>
            <person name="Yamamoto S."/>
            <person name="Yamamoto S."/>
            <person name="Yokoyama T."/>
            <person name="Akutsu T."/>
            <person name="Nakamura Y."/>
            <person name="Nakahira-Yanaka Y."/>
            <person name="Takada Hoshino Y."/>
            <person name="Hirakawa H."/>
            <person name="Mitsui H."/>
            <person name="Terasawa K."/>
            <person name="Itakura M."/>
            <person name="Sato S."/>
            <person name="Ikeda-Ohtsubo W."/>
            <person name="Sakakura N."/>
            <person name="Kaminuma E."/>
            <person name="Minamisawa K."/>
        </authorList>
    </citation>
    <scope>NUCLEOTIDE SEQUENCE [LARGE SCALE GENOMIC DNA]</scope>
    <source>
        <strain evidence="1 2">S23321</strain>
    </source>
</reference>
<accession>A0AAI8QD44</accession>
<proteinExistence type="predicted"/>
<protein>
    <submittedName>
        <fullName evidence="1">Uncharacterized protein</fullName>
    </submittedName>
</protein>
<evidence type="ECO:0000313" key="1">
    <source>
        <dbReference type="EMBL" id="BAL77066.1"/>
    </source>
</evidence>
<name>A0AAI8QD44_9BRAD</name>
<dbReference type="EMBL" id="AP012279">
    <property type="protein sequence ID" value="BAL77066.1"/>
    <property type="molecule type" value="Genomic_DNA"/>
</dbReference>
<dbReference type="Proteomes" id="UP000007886">
    <property type="component" value="Chromosome"/>
</dbReference>
<dbReference type="RefSeq" id="WP_015686353.1">
    <property type="nucleotide sequence ID" value="NC_017082.1"/>
</dbReference>